<feature type="chain" id="PRO_5040654160" description="Peptidase M12A domain-containing protein" evidence="1">
    <location>
        <begin position="20"/>
        <end position="69"/>
    </location>
</feature>
<keyword evidence="5" id="KW-1185">Reference proteome</keyword>
<dbReference type="InterPro" id="IPR024079">
    <property type="entry name" value="MetalloPept_cat_dom_sf"/>
</dbReference>
<evidence type="ECO:0000259" key="2">
    <source>
        <dbReference type="Pfam" id="PF01400"/>
    </source>
</evidence>
<evidence type="ECO:0000313" key="3">
    <source>
        <dbReference type="EMBL" id="KAJ8346385.1"/>
    </source>
</evidence>
<dbReference type="Gene3D" id="3.40.390.10">
    <property type="entry name" value="Collagenase (Catalytic Domain)"/>
    <property type="match status" value="1"/>
</dbReference>
<evidence type="ECO:0000313" key="4">
    <source>
        <dbReference type="EMBL" id="KAJ8346386.1"/>
    </source>
</evidence>
<dbReference type="Proteomes" id="UP001152622">
    <property type="component" value="Chromosome 11"/>
</dbReference>
<sequence>MDHRLVSTILALLLSLSQAHELVDLGSEDAYYAKKRIENAMKTFNTETCIRFVPRSSQIDFISIENRDG</sequence>
<proteinExistence type="predicted"/>
<dbReference type="EMBL" id="JAINUF010000011">
    <property type="protein sequence ID" value="KAJ8346385.1"/>
    <property type="molecule type" value="Genomic_DNA"/>
</dbReference>
<dbReference type="GO" id="GO:0008237">
    <property type="term" value="F:metallopeptidase activity"/>
    <property type="evidence" value="ECO:0007669"/>
    <property type="project" value="InterPro"/>
</dbReference>
<dbReference type="EMBL" id="JAINUF010000011">
    <property type="protein sequence ID" value="KAJ8346386.1"/>
    <property type="molecule type" value="Genomic_DNA"/>
</dbReference>
<feature type="signal peptide" evidence="1">
    <location>
        <begin position="1"/>
        <end position="19"/>
    </location>
</feature>
<gene>
    <name evidence="3" type="ORF">SKAU_G00277860</name>
    <name evidence="4" type="ORF">SKAU_G00277870</name>
</gene>
<evidence type="ECO:0000256" key="1">
    <source>
        <dbReference type="SAM" id="SignalP"/>
    </source>
</evidence>
<accession>A0A9Q1EWJ8</accession>
<reference evidence="3" key="1">
    <citation type="journal article" date="2023" name="Science">
        <title>Genome structures resolve the early diversification of teleost fishes.</title>
        <authorList>
            <person name="Parey E."/>
            <person name="Louis A."/>
            <person name="Montfort J."/>
            <person name="Bouchez O."/>
            <person name="Roques C."/>
            <person name="Iampietro C."/>
            <person name="Lluch J."/>
            <person name="Castinel A."/>
            <person name="Donnadieu C."/>
            <person name="Desvignes T."/>
            <person name="Floi Bucao C."/>
            <person name="Jouanno E."/>
            <person name="Wen M."/>
            <person name="Mejri S."/>
            <person name="Dirks R."/>
            <person name="Jansen H."/>
            <person name="Henkel C."/>
            <person name="Chen W.J."/>
            <person name="Zahm M."/>
            <person name="Cabau C."/>
            <person name="Klopp C."/>
            <person name="Thompson A.W."/>
            <person name="Robinson-Rechavi M."/>
            <person name="Braasch I."/>
            <person name="Lecointre G."/>
            <person name="Bobe J."/>
            <person name="Postlethwait J.H."/>
            <person name="Berthelot C."/>
            <person name="Roest Crollius H."/>
            <person name="Guiguen Y."/>
        </authorList>
    </citation>
    <scope>NUCLEOTIDE SEQUENCE</scope>
    <source>
        <strain evidence="4">WJC10195</strain>
        <tissue evidence="3">Blood</tissue>
    </source>
</reference>
<dbReference type="InterPro" id="IPR001506">
    <property type="entry name" value="Peptidase_M12A"/>
</dbReference>
<comment type="caution">
    <text evidence="3">The sequence shown here is derived from an EMBL/GenBank/DDBJ whole genome shotgun (WGS) entry which is preliminary data.</text>
</comment>
<name>A0A9Q1EWJ8_SYNKA</name>
<dbReference type="Pfam" id="PF01400">
    <property type="entry name" value="Astacin"/>
    <property type="match status" value="1"/>
</dbReference>
<dbReference type="AlphaFoldDB" id="A0A9Q1EWJ8"/>
<protein>
    <recommendedName>
        <fullName evidence="2">Peptidase M12A domain-containing protein</fullName>
    </recommendedName>
</protein>
<keyword evidence="1" id="KW-0732">Signal</keyword>
<organism evidence="3 5">
    <name type="scientific">Synaphobranchus kaupii</name>
    <name type="common">Kaup's arrowtooth eel</name>
    <dbReference type="NCBI Taxonomy" id="118154"/>
    <lineage>
        <taxon>Eukaryota</taxon>
        <taxon>Metazoa</taxon>
        <taxon>Chordata</taxon>
        <taxon>Craniata</taxon>
        <taxon>Vertebrata</taxon>
        <taxon>Euteleostomi</taxon>
        <taxon>Actinopterygii</taxon>
        <taxon>Neopterygii</taxon>
        <taxon>Teleostei</taxon>
        <taxon>Anguilliformes</taxon>
        <taxon>Synaphobranchidae</taxon>
        <taxon>Synaphobranchus</taxon>
    </lineage>
</organism>
<feature type="domain" description="Peptidase M12A" evidence="2">
    <location>
        <begin position="32"/>
        <end position="69"/>
    </location>
</feature>
<dbReference type="OrthoDB" id="291007at2759"/>
<evidence type="ECO:0000313" key="5">
    <source>
        <dbReference type="Proteomes" id="UP001152622"/>
    </source>
</evidence>